<name>A0A1J5QVM6_9ZZZZ</name>
<organism evidence="1">
    <name type="scientific">mine drainage metagenome</name>
    <dbReference type="NCBI Taxonomy" id="410659"/>
    <lineage>
        <taxon>unclassified sequences</taxon>
        <taxon>metagenomes</taxon>
        <taxon>ecological metagenomes</taxon>
    </lineage>
</organism>
<evidence type="ECO:0000313" key="1">
    <source>
        <dbReference type="EMBL" id="OIQ79949.1"/>
    </source>
</evidence>
<accession>A0A1J5QVM6</accession>
<dbReference type="AlphaFoldDB" id="A0A1J5QVM6"/>
<protein>
    <submittedName>
        <fullName evidence="1">Uncharacterized protein</fullName>
    </submittedName>
</protein>
<proteinExistence type="predicted"/>
<gene>
    <name evidence="1" type="ORF">GALL_383000</name>
</gene>
<comment type="caution">
    <text evidence="1">The sequence shown here is derived from an EMBL/GenBank/DDBJ whole genome shotgun (WGS) entry which is preliminary data.</text>
</comment>
<dbReference type="EMBL" id="MLJW01001132">
    <property type="protein sequence ID" value="OIQ79949.1"/>
    <property type="molecule type" value="Genomic_DNA"/>
</dbReference>
<reference evidence="1" key="1">
    <citation type="submission" date="2016-10" db="EMBL/GenBank/DDBJ databases">
        <title>Sequence of Gallionella enrichment culture.</title>
        <authorList>
            <person name="Poehlein A."/>
            <person name="Muehling M."/>
            <person name="Daniel R."/>
        </authorList>
    </citation>
    <scope>NUCLEOTIDE SEQUENCE</scope>
</reference>
<sequence>MSISPQELFECLVKLNGLNSAKAADLAGVKRPNVYAWLAGKKQVMSQEREERLLQNFGVINGTLSKDIVYRWRVESDTACFKLVLNHLFNPDDLDKAIIYFVDVENSKHYNVLRIPFTEGDLFVLVIFNSQQNTGYPLTKEKIGFGINGQKLNVPDWQWDKWWDSEKLDAKKFCLEADMLLKKQGDVNQLWATDQPMDIKMRLLYEEQIIEKTAENAGLRALIRALLNEMRAAKFKSKLLDKEERDITFKDFYNHELKKLRNMEEDI</sequence>